<evidence type="ECO:0000313" key="3">
    <source>
        <dbReference type="Proteomes" id="UP001216674"/>
    </source>
</evidence>
<proteinExistence type="predicted"/>
<accession>A0ABT6AZM6</accession>
<comment type="caution">
    <text evidence="2">The sequence shown here is derived from an EMBL/GenBank/DDBJ whole genome shotgun (WGS) entry which is preliminary data.</text>
</comment>
<dbReference type="Gene3D" id="3.40.50.2000">
    <property type="entry name" value="Glycogen Phosphorylase B"/>
    <property type="match status" value="1"/>
</dbReference>
<dbReference type="Proteomes" id="UP001216674">
    <property type="component" value="Unassembled WGS sequence"/>
</dbReference>
<keyword evidence="3" id="KW-1185">Reference proteome</keyword>
<organism evidence="2 3">
    <name type="scientific">Cupriavidus basilensis</name>
    <dbReference type="NCBI Taxonomy" id="68895"/>
    <lineage>
        <taxon>Bacteria</taxon>
        <taxon>Pseudomonadati</taxon>
        <taxon>Pseudomonadota</taxon>
        <taxon>Betaproteobacteria</taxon>
        <taxon>Burkholderiales</taxon>
        <taxon>Burkholderiaceae</taxon>
        <taxon>Cupriavidus</taxon>
    </lineage>
</organism>
<dbReference type="PANTHER" id="PTHR46401:SF9">
    <property type="entry name" value="MANNOSYLTRANSFERASE A"/>
    <property type="match status" value="1"/>
</dbReference>
<dbReference type="CDD" id="cd03809">
    <property type="entry name" value="GT4_MtfB-like"/>
    <property type="match status" value="1"/>
</dbReference>
<protein>
    <submittedName>
        <fullName evidence="2">Glycosyltransferase family 1 protein</fullName>
    </submittedName>
</protein>
<dbReference type="PANTHER" id="PTHR46401">
    <property type="entry name" value="GLYCOSYLTRANSFERASE WBBK-RELATED"/>
    <property type="match status" value="1"/>
</dbReference>
<dbReference type="EMBL" id="JARJLM010000559">
    <property type="protein sequence ID" value="MDF3838082.1"/>
    <property type="molecule type" value="Genomic_DNA"/>
</dbReference>
<sequence>MLVDVSIIAAHDAGTGIQRVVRSLLLELLRAPPEGFVVRPVRATRKTSYRYANAYLSSLDASVSVGDDTPVRVGPHDIFLGLDLSSRIAPSRQREFLQWRAQGVRFAFVIYDLLPALHPEWFTPRARRSFRYWLGTVATYADALCCISRSVADEVSTWLWQRCGIAGSELAPGWFHLGAELPVMPNPTADLVPQIRGRSSHFLRQSVLMVGTVEPRKGHAQVLDAFEHLWAQGRDVTLVIAGREGWNVASLAERLHGHPEAGGRMIWLTAVSDAELAGLYGNLGGLVMASEAEGFGLPLVEAAHYGMPILARDLPVFREVAGQDATYFSGRTSVELATEFAAWLDLLKAGSAPGSGALRRLSWAASADQLKILLAAIS</sequence>
<reference evidence="2 3" key="1">
    <citation type="submission" date="2023-03" db="EMBL/GenBank/DDBJ databases">
        <title>Draft assemblies of triclosan tolerant bacteria isolated from returned activated sludge.</title>
        <authorList>
            <person name="Van Hamelsveld S."/>
        </authorList>
    </citation>
    <scope>NUCLEOTIDE SEQUENCE [LARGE SCALE GENOMIC DNA]</scope>
    <source>
        <strain evidence="2 3">GW210010_S58</strain>
    </source>
</reference>
<evidence type="ECO:0000259" key="1">
    <source>
        <dbReference type="Pfam" id="PF00534"/>
    </source>
</evidence>
<gene>
    <name evidence="2" type="ORF">P3W85_34880</name>
</gene>
<evidence type="ECO:0000313" key="2">
    <source>
        <dbReference type="EMBL" id="MDF3838082.1"/>
    </source>
</evidence>
<dbReference type="SUPFAM" id="SSF53756">
    <property type="entry name" value="UDP-Glycosyltransferase/glycogen phosphorylase"/>
    <property type="match status" value="1"/>
</dbReference>
<dbReference type="Pfam" id="PF00534">
    <property type="entry name" value="Glycos_transf_1"/>
    <property type="match status" value="1"/>
</dbReference>
<dbReference type="InterPro" id="IPR001296">
    <property type="entry name" value="Glyco_trans_1"/>
</dbReference>
<feature type="domain" description="Glycosyl transferase family 1" evidence="1">
    <location>
        <begin position="207"/>
        <end position="326"/>
    </location>
</feature>
<name>A0ABT6AZM6_9BURK</name>
<dbReference type="RefSeq" id="WP_276268116.1">
    <property type="nucleotide sequence ID" value="NZ_JARJLM010000559.1"/>
</dbReference>